<sequence length="130" mass="14984">MNRCQMVSFRAIEPDFRRLQGKDPMDSEPVLTDVFENGMIEVLRELATHKFLTRNTSRDMLPHIEEANKILCDNFSALRDKLPKKEKEALGDLEGDFNIVAGYEEEEAFVKGFIEGYRFLKTLHVSTGKD</sequence>
<name>A0ABY3BAU2_9BACL</name>
<dbReference type="EMBL" id="VIJZ01000001">
    <property type="protein sequence ID" value="TQS01404.1"/>
    <property type="molecule type" value="Genomic_DNA"/>
</dbReference>
<dbReference type="EMBL" id="VIJZ01000001">
    <property type="protein sequence ID" value="TQS01459.1"/>
    <property type="molecule type" value="Genomic_DNA"/>
</dbReference>
<reference evidence="2 3" key="1">
    <citation type="submission" date="2019-07" db="EMBL/GenBank/DDBJ databases">
        <title>Paenibacillus ottowii sp. nov. isolated from a fermentation system processing bovine manure.</title>
        <authorList>
            <person name="Velazquez L.F."/>
            <person name="Rajbanshi S."/>
            <person name="Guan S."/>
            <person name="Hinchee M."/>
            <person name="Welsh A."/>
        </authorList>
    </citation>
    <scope>NUCLEOTIDE SEQUENCE [LARGE SCALE GENOMIC DNA]</scope>
    <source>
        <strain evidence="2 3">MS2379</strain>
    </source>
</reference>
<organism evidence="2 3">
    <name type="scientific">Paenibacillus ottowii</name>
    <dbReference type="NCBI Taxonomy" id="2315729"/>
    <lineage>
        <taxon>Bacteria</taxon>
        <taxon>Bacillati</taxon>
        <taxon>Bacillota</taxon>
        <taxon>Bacilli</taxon>
        <taxon>Bacillales</taxon>
        <taxon>Paenibacillaceae</taxon>
        <taxon>Paenibacillus</taxon>
    </lineage>
</organism>
<evidence type="ECO:0000313" key="2">
    <source>
        <dbReference type="EMBL" id="TQS01459.1"/>
    </source>
</evidence>
<dbReference type="RefSeq" id="WP_142611844.1">
    <property type="nucleotide sequence ID" value="NZ_VIJZ01000001.1"/>
</dbReference>
<dbReference type="InterPro" id="IPR049215">
    <property type="entry name" value="DUF6809"/>
</dbReference>
<dbReference type="Pfam" id="PF20648">
    <property type="entry name" value="DUF6809"/>
    <property type="match status" value="1"/>
</dbReference>
<keyword evidence="3" id="KW-1185">Reference proteome</keyword>
<proteinExistence type="predicted"/>
<protein>
    <submittedName>
        <fullName evidence="2">Uncharacterized protein</fullName>
    </submittedName>
</protein>
<gene>
    <name evidence="1" type="ORF">FKV70_03465</name>
    <name evidence="2" type="ORF">FKV70_03755</name>
</gene>
<dbReference type="Proteomes" id="UP000319219">
    <property type="component" value="Unassembled WGS sequence"/>
</dbReference>
<evidence type="ECO:0000313" key="1">
    <source>
        <dbReference type="EMBL" id="TQS01404.1"/>
    </source>
</evidence>
<comment type="caution">
    <text evidence="2">The sequence shown here is derived from an EMBL/GenBank/DDBJ whole genome shotgun (WGS) entry which is preliminary data.</text>
</comment>
<evidence type="ECO:0000313" key="3">
    <source>
        <dbReference type="Proteomes" id="UP000319219"/>
    </source>
</evidence>
<accession>A0ABY3BAU2</accession>